<dbReference type="InterPro" id="IPR051244">
    <property type="entry name" value="TCAF"/>
</dbReference>
<organism evidence="1 2">
    <name type="scientific">Laticauda laticaudata</name>
    <name type="common">Blue-ringed sea krait</name>
    <name type="synonym">Blue-lipped sea krait</name>
    <dbReference type="NCBI Taxonomy" id="8630"/>
    <lineage>
        <taxon>Eukaryota</taxon>
        <taxon>Metazoa</taxon>
        <taxon>Chordata</taxon>
        <taxon>Craniata</taxon>
        <taxon>Vertebrata</taxon>
        <taxon>Euteleostomi</taxon>
        <taxon>Lepidosauria</taxon>
        <taxon>Squamata</taxon>
        <taxon>Bifurcata</taxon>
        <taxon>Unidentata</taxon>
        <taxon>Episquamata</taxon>
        <taxon>Toxicofera</taxon>
        <taxon>Serpentes</taxon>
        <taxon>Colubroidea</taxon>
        <taxon>Elapidae</taxon>
        <taxon>Laticaudinae</taxon>
        <taxon>Laticauda</taxon>
    </lineage>
</organism>
<name>A0A8C5SE99_LATLA</name>
<reference evidence="1" key="1">
    <citation type="submission" date="2025-08" db="UniProtKB">
        <authorList>
            <consortium name="Ensembl"/>
        </authorList>
    </citation>
    <scope>IDENTIFICATION</scope>
</reference>
<reference evidence="1" key="2">
    <citation type="submission" date="2025-09" db="UniProtKB">
        <authorList>
            <consortium name="Ensembl"/>
        </authorList>
    </citation>
    <scope>IDENTIFICATION</scope>
</reference>
<evidence type="ECO:0000313" key="1">
    <source>
        <dbReference type="Ensembl" id="ENSLLTP00000014653.1"/>
    </source>
</evidence>
<dbReference type="Ensembl" id="ENSLLTT00000015231.1">
    <property type="protein sequence ID" value="ENSLLTP00000014653.1"/>
    <property type="gene ID" value="ENSLLTG00000011246.1"/>
</dbReference>
<dbReference type="GeneTree" id="ENSGT00390000017365"/>
<accession>A0A8C5SE99</accession>
<dbReference type="SUPFAM" id="SSF52317">
    <property type="entry name" value="Class I glutamine amidotransferase-like"/>
    <property type="match status" value="1"/>
</dbReference>
<evidence type="ECO:0000313" key="2">
    <source>
        <dbReference type="Proteomes" id="UP000694406"/>
    </source>
</evidence>
<protein>
    <submittedName>
        <fullName evidence="1">Uncharacterized protein</fullName>
    </submittedName>
</protein>
<dbReference type="AlphaFoldDB" id="A0A8C5SE99"/>
<dbReference type="Proteomes" id="UP000694406">
    <property type="component" value="Unplaced"/>
</dbReference>
<keyword evidence="2" id="KW-1185">Reference proteome</keyword>
<dbReference type="InterPro" id="IPR029062">
    <property type="entry name" value="Class_I_gatase-like"/>
</dbReference>
<dbReference type="GO" id="GO:0044325">
    <property type="term" value="F:transmembrane transporter binding"/>
    <property type="evidence" value="ECO:0007669"/>
    <property type="project" value="TreeGrafter"/>
</dbReference>
<dbReference type="PANTHER" id="PTHR15730:SF5">
    <property type="entry name" value="SI:CH211-210B2.2-RELATED"/>
    <property type="match status" value="1"/>
</dbReference>
<sequence length="141" mass="15456">MVQLQQFFPFVKNALEWLKSSPTALIGVHRSLDALSKLLLSQGIKVQPDATLGDSLGVFCRDAYEDVQADELVEFVKRGGGLLIGGQAWHWSYQHGKEAVLVRFPGNLVTSVTGVYFTGNVGENGVFSVPEKIPRIPLITE</sequence>
<dbReference type="PANTHER" id="PTHR15730">
    <property type="entry name" value="EXPERIMENTAL AUTOIMMUNE PROSTATITIS ANTIGEN 2-RELATED"/>
    <property type="match status" value="1"/>
</dbReference>
<dbReference type="GO" id="GO:0005886">
    <property type="term" value="C:plasma membrane"/>
    <property type="evidence" value="ECO:0007669"/>
    <property type="project" value="TreeGrafter"/>
</dbReference>
<proteinExistence type="predicted"/>
<dbReference type="GO" id="GO:0090314">
    <property type="term" value="P:positive regulation of protein targeting to membrane"/>
    <property type="evidence" value="ECO:0007669"/>
    <property type="project" value="TreeGrafter"/>
</dbReference>